<keyword evidence="3 6" id="KW-0732">Signal</keyword>
<dbReference type="FunFam" id="1.20.140.40:FF:000006">
    <property type="entry name" value="Pectinesterase inhibitor 3"/>
    <property type="match status" value="1"/>
</dbReference>
<feature type="chain" id="PRO_5035319452" description="Pectinesterase inhibitor domain-containing protein" evidence="6">
    <location>
        <begin position="23"/>
        <end position="199"/>
    </location>
</feature>
<dbReference type="NCBIfam" id="TIGR01614">
    <property type="entry name" value="PME_inhib"/>
    <property type="match status" value="1"/>
</dbReference>
<dbReference type="OrthoDB" id="1430376at2759"/>
<dbReference type="GO" id="GO:0005576">
    <property type="term" value="C:extracellular region"/>
    <property type="evidence" value="ECO:0007669"/>
    <property type="project" value="UniProtKB-SubCell"/>
</dbReference>
<evidence type="ECO:0000256" key="5">
    <source>
        <dbReference type="ARBA" id="ARBA00038471"/>
    </source>
</evidence>
<evidence type="ECO:0000256" key="2">
    <source>
        <dbReference type="ARBA" id="ARBA00022525"/>
    </source>
</evidence>
<dbReference type="PANTHER" id="PTHR31080:SF87">
    <property type="entry name" value="PECTINESTERASE INHIBITOR 7"/>
    <property type="match status" value="1"/>
</dbReference>
<dbReference type="EMBL" id="JACMSC010000002">
    <property type="protein sequence ID" value="KAG6534373.1"/>
    <property type="molecule type" value="Genomic_DNA"/>
</dbReference>
<organism evidence="8 9">
    <name type="scientific">Zingiber officinale</name>
    <name type="common">Ginger</name>
    <name type="synonym">Amomum zingiber</name>
    <dbReference type="NCBI Taxonomy" id="94328"/>
    <lineage>
        <taxon>Eukaryota</taxon>
        <taxon>Viridiplantae</taxon>
        <taxon>Streptophyta</taxon>
        <taxon>Embryophyta</taxon>
        <taxon>Tracheophyta</taxon>
        <taxon>Spermatophyta</taxon>
        <taxon>Magnoliopsida</taxon>
        <taxon>Liliopsida</taxon>
        <taxon>Zingiberales</taxon>
        <taxon>Zingiberaceae</taxon>
        <taxon>Zingiber</taxon>
    </lineage>
</organism>
<evidence type="ECO:0000313" key="8">
    <source>
        <dbReference type="EMBL" id="KAG6534373.1"/>
    </source>
</evidence>
<proteinExistence type="inferred from homology"/>
<dbReference type="AlphaFoldDB" id="A0A8J5M6I3"/>
<comment type="similarity">
    <text evidence="5">Belongs to the PMEI family.</text>
</comment>
<protein>
    <recommendedName>
        <fullName evidence="7">Pectinesterase inhibitor domain-containing protein</fullName>
    </recommendedName>
</protein>
<evidence type="ECO:0000256" key="4">
    <source>
        <dbReference type="ARBA" id="ARBA00023157"/>
    </source>
</evidence>
<comment type="caution">
    <text evidence="8">The sequence shown here is derived from an EMBL/GenBank/DDBJ whole genome shotgun (WGS) entry which is preliminary data.</text>
</comment>
<feature type="signal peptide" evidence="6">
    <location>
        <begin position="1"/>
        <end position="22"/>
    </location>
</feature>
<evidence type="ECO:0000256" key="1">
    <source>
        <dbReference type="ARBA" id="ARBA00004239"/>
    </source>
</evidence>
<accession>A0A8J5M6I3</accession>
<dbReference type="Pfam" id="PF04043">
    <property type="entry name" value="PMEI"/>
    <property type="match status" value="1"/>
</dbReference>
<dbReference type="CDD" id="cd15798">
    <property type="entry name" value="PMEI-like_3"/>
    <property type="match status" value="1"/>
</dbReference>
<evidence type="ECO:0000256" key="6">
    <source>
        <dbReference type="SAM" id="SignalP"/>
    </source>
</evidence>
<dbReference type="GO" id="GO:0004857">
    <property type="term" value="F:enzyme inhibitor activity"/>
    <property type="evidence" value="ECO:0007669"/>
    <property type="project" value="InterPro"/>
</dbReference>
<dbReference type="PANTHER" id="PTHR31080">
    <property type="entry name" value="PECTINESTERASE INHIBITOR-LIKE"/>
    <property type="match status" value="1"/>
</dbReference>
<gene>
    <name evidence="8" type="ORF">ZIOFF_008259</name>
</gene>
<dbReference type="InterPro" id="IPR006501">
    <property type="entry name" value="Pectinesterase_inhib_dom"/>
</dbReference>
<comment type="subcellular location">
    <subcellularLocation>
        <location evidence="1">Secreted</location>
        <location evidence="1">Extracellular space</location>
    </subcellularLocation>
</comment>
<sequence>MERRILALVLVLVASVAICASASSAPAVGHRASAFIRSSCRATRYPNLCERSLSTYAPPVRRSPRGVAVAALSVSAAKARSASAFVSRMCGGKPTSGRTREAGAVKDCLETMRDSVDRLRRSIREIGRMGPARSLRFSWHLSNVQTWVSAALTDQSTCLDSVSQNAGPTVRAAIRKRVVEVAQVTSNALALVNRLQPRT</sequence>
<evidence type="ECO:0000259" key="7">
    <source>
        <dbReference type="SMART" id="SM00856"/>
    </source>
</evidence>
<keyword evidence="9" id="KW-1185">Reference proteome</keyword>
<evidence type="ECO:0000313" key="9">
    <source>
        <dbReference type="Proteomes" id="UP000734854"/>
    </source>
</evidence>
<evidence type="ECO:0000256" key="3">
    <source>
        <dbReference type="ARBA" id="ARBA00022729"/>
    </source>
</evidence>
<dbReference type="SMART" id="SM00856">
    <property type="entry name" value="PMEI"/>
    <property type="match status" value="1"/>
</dbReference>
<keyword evidence="2" id="KW-0964">Secreted</keyword>
<dbReference type="InterPro" id="IPR051955">
    <property type="entry name" value="PME_Inhibitor"/>
</dbReference>
<keyword evidence="4" id="KW-1015">Disulfide bond</keyword>
<dbReference type="Proteomes" id="UP000734854">
    <property type="component" value="Unassembled WGS sequence"/>
</dbReference>
<reference evidence="8 9" key="1">
    <citation type="submission" date="2020-08" db="EMBL/GenBank/DDBJ databases">
        <title>Plant Genome Project.</title>
        <authorList>
            <person name="Zhang R.-G."/>
        </authorList>
    </citation>
    <scope>NUCLEOTIDE SEQUENCE [LARGE SCALE GENOMIC DNA]</scope>
    <source>
        <tissue evidence="8">Rhizome</tissue>
    </source>
</reference>
<feature type="domain" description="Pectinesterase inhibitor" evidence="7">
    <location>
        <begin position="31"/>
        <end position="191"/>
    </location>
</feature>
<name>A0A8J5M6I3_ZINOF</name>